<accession>A0A1B6IZR4</accession>
<feature type="non-terminal residue" evidence="1">
    <location>
        <position position="1"/>
    </location>
</feature>
<dbReference type="AlphaFoldDB" id="A0A1B6IZR4"/>
<evidence type="ECO:0000313" key="1">
    <source>
        <dbReference type="EMBL" id="JAS92396.1"/>
    </source>
</evidence>
<dbReference type="EMBL" id="GECU01015310">
    <property type="protein sequence ID" value="JAS92396.1"/>
    <property type="molecule type" value="Transcribed_RNA"/>
</dbReference>
<reference evidence="1" key="1">
    <citation type="submission" date="2015-11" db="EMBL/GenBank/DDBJ databases">
        <title>De novo transcriptome assembly of four potential Pierce s Disease insect vectors from Arizona vineyards.</title>
        <authorList>
            <person name="Tassone E.E."/>
        </authorList>
    </citation>
    <scope>NUCLEOTIDE SEQUENCE</scope>
</reference>
<protein>
    <submittedName>
        <fullName evidence="1">Uncharacterized protein</fullName>
    </submittedName>
</protein>
<name>A0A1B6IZR4_9HEMI</name>
<proteinExistence type="predicted"/>
<sequence length="154" mass="17472">VTLLRGIAAIGIPGDQVAEFVQRYNELLDEDSGSECAPCVVMKMNRRRGVPADRESWHDYNATLVICFCHKDQLENETGFIYCSHPEPESPNVDVPVPVSNDFIVREKTQGEGFTRHTEYGDVPDTHDPWLVLTHRQTRLLFSMLRPGFPDSRA</sequence>
<organism evidence="1">
    <name type="scientific">Homalodisca liturata</name>
    <dbReference type="NCBI Taxonomy" id="320908"/>
    <lineage>
        <taxon>Eukaryota</taxon>
        <taxon>Metazoa</taxon>
        <taxon>Ecdysozoa</taxon>
        <taxon>Arthropoda</taxon>
        <taxon>Hexapoda</taxon>
        <taxon>Insecta</taxon>
        <taxon>Pterygota</taxon>
        <taxon>Neoptera</taxon>
        <taxon>Paraneoptera</taxon>
        <taxon>Hemiptera</taxon>
        <taxon>Auchenorrhyncha</taxon>
        <taxon>Membracoidea</taxon>
        <taxon>Cicadellidae</taxon>
        <taxon>Cicadellinae</taxon>
        <taxon>Proconiini</taxon>
        <taxon>Homalodisca</taxon>
    </lineage>
</organism>
<gene>
    <name evidence="1" type="ORF">g.1772</name>
</gene>